<dbReference type="EMBL" id="JBGFUD010000253">
    <property type="protein sequence ID" value="MFH4974106.1"/>
    <property type="molecule type" value="Genomic_DNA"/>
</dbReference>
<feature type="transmembrane region" description="Helical" evidence="5">
    <location>
        <begin position="231"/>
        <end position="258"/>
    </location>
</feature>
<evidence type="ECO:0000313" key="6">
    <source>
        <dbReference type="EMBL" id="MFH4974106.1"/>
    </source>
</evidence>
<dbReference type="Proteomes" id="UP001608902">
    <property type="component" value="Unassembled WGS sequence"/>
</dbReference>
<feature type="transmembrane region" description="Helical" evidence="5">
    <location>
        <begin position="177"/>
        <end position="198"/>
    </location>
</feature>
<reference evidence="6 7" key="1">
    <citation type="submission" date="2024-08" db="EMBL/GenBank/DDBJ databases">
        <title>Gnathostoma spinigerum genome.</title>
        <authorList>
            <person name="Gonzalez-Bertolin B."/>
            <person name="Monzon S."/>
            <person name="Zaballos A."/>
            <person name="Jimenez P."/>
            <person name="Dekumyoy P."/>
            <person name="Varona S."/>
            <person name="Cuesta I."/>
            <person name="Sumanam S."/>
            <person name="Adisakwattana P."/>
            <person name="Gasser R.B."/>
            <person name="Hernandez-Gonzalez A."/>
            <person name="Young N.D."/>
            <person name="Perteguer M.J."/>
        </authorList>
    </citation>
    <scope>NUCLEOTIDE SEQUENCE [LARGE SCALE GENOMIC DNA]</scope>
    <source>
        <strain evidence="6">AL3</strain>
        <tissue evidence="6">Liver</tissue>
    </source>
</reference>
<accession>A0ABD6E435</accession>
<evidence type="ECO:0000313" key="7">
    <source>
        <dbReference type="Proteomes" id="UP001608902"/>
    </source>
</evidence>
<evidence type="ECO:0000256" key="3">
    <source>
        <dbReference type="ARBA" id="ARBA00022989"/>
    </source>
</evidence>
<keyword evidence="4 5" id="KW-0472">Membrane</keyword>
<sequence>MDFDENETTTIPPSPIHPMHNGLTSVLVLALFVLTFGASMLSFAVRHAAERNGGAFTKLFSLLSVFGGGVFLGTCLIDLLPDSIHSIHDAMIKLHISSEFPLPEVLIALGFILVLTIEQLTMYAKEKNWIRSSLVDGHHDMIHDELLADSAVDDHYEGDVQEEDIHFVPTAHSTVRAMLLVLVLSLHAMFEGLSVGMIADVNLLLQVFGALVIHKVVIGFSLGLRLVQSQLGLFTIIVCCAVFSAQVLIGGFFGLAILDLINMRSEAKAALVSGCAQAVACGTFLYITCFEILPHELNQSGYRLTKLLALLIGFILIVVMIAFFPDND</sequence>
<feature type="transmembrane region" description="Helical" evidence="5">
    <location>
        <begin position="56"/>
        <end position="80"/>
    </location>
</feature>
<dbReference type="GO" id="GO:0006829">
    <property type="term" value="P:zinc ion transport"/>
    <property type="evidence" value="ECO:0007669"/>
    <property type="project" value="UniProtKB-ARBA"/>
</dbReference>
<comment type="subcellular location">
    <subcellularLocation>
        <location evidence="1">Membrane</location>
        <topology evidence="1">Multi-pass membrane protein</topology>
    </subcellularLocation>
</comment>
<dbReference type="PANTHER" id="PTHR11040:SF140">
    <property type="entry name" value="ZRT (ZRT), IRT- (IRT-) LIKE PROTEIN TRANSPORTER"/>
    <property type="match status" value="1"/>
</dbReference>
<feature type="transmembrane region" description="Helical" evidence="5">
    <location>
        <begin position="305"/>
        <end position="324"/>
    </location>
</feature>
<organism evidence="6 7">
    <name type="scientific">Gnathostoma spinigerum</name>
    <dbReference type="NCBI Taxonomy" id="75299"/>
    <lineage>
        <taxon>Eukaryota</taxon>
        <taxon>Metazoa</taxon>
        <taxon>Ecdysozoa</taxon>
        <taxon>Nematoda</taxon>
        <taxon>Chromadorea</taxon>
        <taxon>Rhabditida</taxon>
        <taxon>Spirurina</taxon>
        <taxon>Gnathostomatomorpha</taxon>
        <taxon>Gnathostomatoidea</taxon>
        <taxon>Gnathostomatidae</taxon>
        <taxon>Gnathostoma</taxon>
    </lineage>
</organism>
<feature type="transmembrane region" description="Helical" evidence="5">
    <location>
        <begin position="22"/>
        <end position="44"/>
    </location>
</feature>
<dbReference type="AlphaFoldDB" id="A0ABD6E435"/>
<evidence type="ECO:0000256" key="2">
    <source>
        <dbReference type="ARBA" id="ARBA00022692"/>
    </source>
</evidence>
<dbReference type="GO" id="GO:0016020">
    <property type="term" value="C:membrane"/>
    <property type="evidence" value="ECO:0007669"/>
    <property type="project" value="UniProtKB-SubCell"/>
</dbReference>
<feature type="transmembrane region" description="Helical" evidence="5">
    <location>
        <begin position="100"/>
        <end position="117"/>
    </location>
</feature>
<evidence type="ECO:0000256" key="1">
    <source>
        <dbReference type="ARBA" id="ARBA00004141"/>
    </source>
</evidence>
<keyword evidence="3 5" id="KW-1133">Transmembrane helix</keyword>
<comment type="caution">
    <text evidence="6">The sequence shown here is derived from an EMBL/GenBank/DDBJ whole genome shotgun (WGS) entry which is preliminary data.</text>
</comment>
<proteinExistence type="predicted"/>
<keyword evidence="2 5" id="KW-0812">Transmembrane</keyword>
<feature type="transmembrane region" description="Helical" evidence="5">
    <location>
        <begin position="270"/>
        <end position="293"/>
    </location>
</feature>
<keyword evidence="7" id="KW-1185">Reference proteome</keyword>
<evidence type="ECO:0000256" key="5">
    <source>
        <dbReference type="SAM" id="Phobius"/>
    </source>
</evidence>
<protein>
    <recommendedName>
        <fullName evidence="8">Zinc transporter ZIP1</fullName>
    </recommendedName>
</protein>
<name>A0ABD6E435_9BILA</name>
<feature type="transmembrane region" description="Helical" evidence="5">
    <location>
        <begin position="204"/>
        <end position="224"/>
    </location>
</feature>
<evidence type="ECO:0000256" key="4">
    <source>
        <dbReference type="ARBA" id="ARBA00023136"/>
    </source>
</evidence>
<dbReference type="Pfam" id="PF02535">
    <property type="entry name" value="Zip"/>
    <property type="match status" value="1"/>
</dbReference>
<dbReference type="InterPro" id="IPR003689">
    <property type="entry name" value="ZIP"/>
</dbReference>
<gene>
    <name evidence="6" type="ORF">AB6A40_000815</name>
</gene>
<dbReference type="PANTHER" id="PTHR11040">
    <property type="entry name" value="ZINC/IRON TRANSPORTER"/>
    <property type="match status" value="1"/>
</dbReference>
<evidence type="ECO:0008006" key="8">
    <source>
        <dbReference type="Google" id="ProtNLM"/>
    </source>
</evidence>